<accession>A0A4R9LYP2</accession>
<dbReference type="PANTHER" id="PTHR43798:SF28">
    <property type="entry name" value="AB HYDROLASE-1 DOMAIN-CONTAINING PROTEIN"/>
    <property type="match status" value="1"/>
</dbReference>
<sequence length="311" mass="35464">MKTKPFQELYLTLENVKLRFRKYPGKTSKNPILLIHGLSGNLQFMHRIATALAPLGRDVYSYDLRGRGKSDKPEGIYGPEIHAEDLKQSIEALKLGAVSIVAHSLGCWICLALAEKNANLISKSVLLDGGAVQPILRKWRNLQMVRLSLTRIGRFFSQKADYFQEIQDSPFISAWNDSIEQMFAYELEKTEKGYTCSLPSYVMEAELNALGGSLTNRTLVKNIFVSPSEFLNKLKKNKNLPYSKLTCPTLLVRALRENLSPSDEMIPDPSYQRMLSEIPNVRGLTLHECNHYQFIIEDCPVLDREMIYFLR</sequence>
<dbReference type="Proteomes" id="UP000298058">
    <property type="component" value="Unassembled WGS sequence"/>
</dbReference>
<dbReference type="AlphaFoldDB" id="A0A4R9LYP2"/>
<evidence type="ECO:0000259" key="1">
    <source>
        <dbReference type="Pfam" id="PF00561"/>
    </source>
</evidence>
<comment type="caution">
    <text evidence="2">The sequence shown here is derived from an EMBL/GenBank/DDBJ whole genome shotgun (WGS) entry which is preliminary data.</text>
</comment>
<keyword evidence="3" id="KW-1185">Reference proteome</keyword>
<protein>
    <submittedName>
        <fullName evidence="2">Alpha/beta hydrolase</fullName>
    </submittedName>
</protein>
<dbReference type="Gene3D" id="3.40.50.1820">
    <property type="entry name" value="alpha/beta hydrolase"/>
    <property type="match status" value="1"/>
</dbReference>
<organism evidence="2 3">
    <name type="scientific">Leptospira idonii</name>
    <dbReference type="NCBI Taxonomy" id="1193500"/>
    <lineage>
        <taxon>Bacteria</taxon>
        <taxon>Pseudomonadati</taxon>
        <taxon>Spirochaetota</taxon>
        <taxon>Spirochaetia</taxon>
        <taxon>Leptospirales</taxon>
        <taxon>Leptospiraceae</taxon>
        <taxon>Leptospira</taxon>
    </lineage>
</organism>
<feature type="domain" description="AB hydrolase-1" evidence="1">
    <location>
        <begin position="30"/>
        <end position="295"/>
    </location>
</feature>
<dbReference type="InterPro" id="IPR029058">
    <property type="entry name" value="AB_hydrolase_fold"/>
</dbReference>
<dbReference type="SUPFAM" id="SSF53474">
    <property type="entry name" value="alpha/beta-Hydrolases"/>
    <property type="match status" value="1"/>
</dbReference>
<dbReference type="InterPro" id="IPR050266">
    <property type="entry name" value="AB_hydrolase_sf"/>
</dbReference>
<dbReference type="PANTHER" id="PTHR43798">
    <property type="entry name" value="MONOACYLGLYCEROL LIPASE"/>
    <property type="match status" value="1"/>
</dbReference>
<keyword evidence="2" id="KW-0378">Hydrolase</keyword>
<dbReference type="Pfam" id="PF00561">
    <property type="entry name" value="Abhydrolase_1"/>
    <property type="match status" value="1"/>
</dbReference>
<evidence type="ECO:0000313" key="3">
    <source>
        <dbReference type="Proteomes" id="UP000298058"/>
    </source>
</evidence>
<reference evidence="2" key="1">
    <citation type="journal article" date="2019" name="PLoS Negl. Trop. Dis.">
        <title>Revisiting the worldwide diversity of Leptospira species in the environment.</title>
        <authorList>
            <person name="Vincent A.T."/>
            <person name="Schiettekatte O."/>
            <person name="Bourhy P."/>
            <person name="Veyrier F.J."/>
            <person name="Picardeau M."/>
        </authorList>
    </citation>
    <scope>NUCLEOTIDE SEQUENCE [LARGE SCALE GENOMIC DNA]</scope>
    <source>
        <strain evidence="2">201300427</strain>
    </source>
</reference>
<dbReference type="GO" id="GO:0016020">
    <property type="term" value="C:membrane"/>
    <property type="evidence" value="ECO:0007669"/>
    <property type="project" value="TreeGrafter"/>
</dbReference>
<dbReference type="EMBL" id="RQHW01000047">
    <property type="protein sequence ID" value="TGN18731.1"/>
    <property type="molecule type" value="Genomic_DNA"/>
</dbReference>
<dbReference type="OrthoDB" id="252464at2"/>
<dbReference type="GO" id="GO:0016787">
    <property type="term" value="F:hydrolase activity"/>
    <property type="evidence" value="ECO:0007669"/>
    <property type="project" value="UniProtKB-KW"/>
</dbReference>
<proteinExistence type="predicted"/>
<evidence type="ECO:0000313" key="2">
    <source>
        <dbReference type="EMBL" id="TGN18731.1"/>
    </source>
</evidence>
<dbReference type="InterPro" id="IPR000073">
    <property type="entry name" value="AB_hydrolase_1"/>
</dbReference>
<dbReference type="RefSeq" id="WP_135761413.1">
    <property type="nucleotide sequence ID" value="NZ_RQHW01000047.1"/>
</dbReference>
<gene>
    <name evidence="2" type="ORF">EHS15_15285</name>
</gene>
<name>A0A4R9LYP2_9LEPT</name>